<accession>A0AAD8YLN5</accession>
<reference evidence="1" key="1">
    <citation type="submission" date="2023-06" db="EMBL/GenBank/DDBJ databases">
        <title>Survivors Of The Sea: Transcriptome response of Skeletonema marinoi to long-term dormancy.</title>
        <authorList>
            <person name="Pinder M.I.M."/>
            <person name="Kourtchenko O."/>
            <person name="Robertson E.K."/>
            <person name="Larsson T."/>
            <person name="Maumus F."/>
            <person name="Osuna-Cruz C.M."/>
            <person name="Vancaester E."/>
            <person name="Stenow R."/>
            <person name="Vandepoele K."/>
            <person name="Ploug H."/>
            <person name="Bruchert V."/>
            <person name="Godhe A."/>
            <person name="Topel M."/>
        </authorList>
    </citation>
    <scope>NUCLEOTIDE SEQUENCE</scope>
    <source>
        <strain evidence="1">R05AC</strain>
    </source>
</reference>
<gene>
    <name evidence="1" type="ORF">QTG54_001463</name>
</gene>
<dbReference type="SUPFAM" id="SSF52058">
    <property type="entry name" value="L domain-like"/>
    <property type="match status" value="1"/>
</dbReference>
<sequence length="126" mass="13777">MKREPKYFLGAGACEEGFVTRLDLWGNHLTGALPPEIGSLNSLTSISVFDNNMRGPPPKSMVHLKKLQKLYLQKNEFQGDVDFLCGNEMDLFKTDCGKKGGVTCSVVQGVDIMQTTTSPLASVVTH</sequence>
<dbReference type="InterPro" id="IPR032675">
    <property type="entry name" value="LRR_dom_sf"/>
</dbReference>
<proteinExistence type="predicted"/>
<dbReference type="Pfam" id="PF13855">
    <property type="entry name" value="LRR_8"/>
    <property type="match status" value="1"/>
</dbReference>
<dbReference type="EMBL" id="JATAAI010000002">
    <property type="protein sequence ID" value="KAK1747500.1"/>
    <property type="molecule type" value="Genomic_DNA"/>
</dbReference>
<dbReference type="InterPro" id="IPR052592">
    <property type="entry name" value="LRR-RLK"/>
</dbReference>
<evidence type="ECO:0000313" key="1">
    <source>
        <dbReference type="EMBL" id="KAK1747500.1"/>
    </source>
</evidence>
<dbReference type="AlphaFoldDB" id="A0AAD8YLN5"/>
<dbReference type="PANTHER" id="PTHR48054:SF47">
    <property type="entry name" value="OS06G0179800 PROTEIN"/>
    <property type="match status" value="1"/>
</dbReference>
<keyword evidence="2" id="KW-1185">Reference proteome</keyword>
<protein>
    <submittedName>
        <fullName evidence="1">Uncharacterized protein</fullName>
    </submittedName>
</protein>
<organism evidence="1 2">
    <name type="scientific">Skeletonema marinoi</name>
    <dbReference type="NCBI Taxonomy" id="267567"/>
    <lineage>
        <taxon>Eukaryota</taxon>
        <taxon>Sar</taxon>
        <taxon>Stramenopiles</taxon>
        <taxon>Ochrophyta</taxon>
        <taxon>Bacillariophyta</taxon>
        <taxon>Coscinodiscophyceae</taxon>
        <taxon>Thalassiosirophycidae</taxon>
        <taxon>Thalassiosirales</taxon>
        <taxon>Skeletonemataceae</taxon>
        <taxon>Skeletonema</taxon>
        <taxon>Skeletonema marinoi-dohrnii complex</taxon>
    </lineage>
</organism>
<dbReference type="Proteomes" id="UP001224775">
    <property type="component" value="Unassembled WGS sequence"/>
</dbReference>
<comment type="caution">
    <text evidence="1">The sequence shown here is derived from an EMBL/GenBank/DDBJ whole genome shotgun (WGS) entry which is preliminary data.</text>
</comment>
<dbReference type="PANTHER" id="PTHR48054">
    <property type="entry name" value="RECEPTOR KINASE-LIKE PROTEIN XA21"/>
    <property type="match status" value="1"/>
</dbReference>
<dbReference type="Gene3D" id="3.80.10.10">
    <property type="entry name" value="Ribonuclease Inhibitor"/>
    <property type="match status" value="1"/>
</dbReference>
<name>A0AAD8YLN5_9STRA</name>
<evidence type="ECO:0000313" key="2">
    <source>
        <dbReference type="Proteomes" id="UP001224775"/>
    </source>
</evidence>
<dbReference type="InterPro" id="IPR001611">
    <property type="entry name" value="Leu-rich_rpt"/>
</dbReference>